<feature type="coiled-coil region" evidence="1">
    <location>
        <begin position="191"/>
        <end position="219"/>
    </location>
</feature>
<reference evidence="2 5" key="2">
    <citation type="submission" date="2020-08" db="EMBL/GenBank/DDBJ databases">
        <title>Genomic Encyclopedia of Type Strains, Phase IV (KMG-IV): sequencing the most valuable type-strain genomes for metagenomic binning, comparative biology and taxonomic classification.</title>
        <authorList>
            <person name="Goeker M."/>
        </authorList>
    </citation>
    <scope>NUCLEOTIDE SEQUENCE [LARGE SCALE GENOMIC DNA]</scope>
    <source>
        <strain evidence="2 5">DSM 12421</strain>
    </source>
</reference>
<sequence length="456" mass="52806">MDSVYLPLAVDNSYQPLPVEKQLAVALVKAAPKNVKIKKATLIGWPLLLVKHEKSGGYIIFDETLNIETKLEFIILQDYKRILDGIENNKNDSEILAILKSFRWKDIKGKEEEIFKGVIIDDISPILSYGSPELPLRILDKILTKVDIDSIITDINQRESLIKENINKINDVESKINTILTIIKGKRAEERKQIEDKYNSILQEKNELLKKTLTTAKKNLESELLNEATKLYSKMADIEVLIGKAELDYETNPSFQKDLENITTLRSRYLSEIQSKLSEIKNKYRIEVRNMVHEIESLTAQKQKELESIDVKIRELDELQKNILNQLENIKSICNNELERIRMFTKRAPFDKDSVEVILPFLLVVDINNNTYIIPPQIYNNNKKSTFFGFFKRDPSEISDNMKINLTSFMNIIASKYAILEDNVKDTHIKSLIEKGLEELYDDGWGIRRSISEYYV</sequence>
<dbReference type="AlphaFoldDB" id="A0A650CJE6"/>
<reference evidence="3 4" key="1">
    <citation type="submission" date="2019-10" db="EMBL/GenBank/DDBJ databases">
        <title>Genome Sequences from Six Type Strain Members of the Archaeal Family Sulfolobaceae: Acidianus ambivalens, Acidianus infernus, Metallosphaera prunae, Stygiolobus azoricus, Sulfolobus metallicus, and Sulfurisphaera ohwakuensis.</title>
        <authorList>
            <person name="Counts J.A."/>
            <person name="Kelly R.M."/>
        </authorList>
    </citation>
    <scope>NUCLEOTIDE SEQUENCE [LARGE SCALE GENOMIC DNA]</scope>
    <source>
        <strain evidence="3 4">TA-1</strain>
    </source>
</reference>
<evidence type="ECO:0000313" key="3">
    <source>
        <dbReference type="EMBL" id="QGR17795.1"/>
    </source>
</evidence>
<dbReference type="RefSeq" id="WP_156015248.1">
    <property type="nucleotide sequence ID" value="NZ_CP045484.1"/>
</dbReference>
<keyword evidence="1" id="KW-0175">Coiled coil</keyword>
<dbReference type="EMBL" id="JACHFY010000004">
    <property type="protein sequence ID" value="MBB5253489.1"/>
    <property type="molecule type" value="Genomic_DNA"/>
</dbReference>
<dbReference type="Proteomes" id="UP000582213">
    <property type="component" value="Unassembled WGS sequence"/>
</dbReference>
<dbReference type="GeneID" id="42801951"/>
<evidence type="ECO:0000313" key="4">
    <source>
        <dbReference type="Proteomes" id="UP000427373"/>
    </source>
</evidence>
<gene>
    <name evidence="3" type="ORF">D1869_11865</name>
    <name evidence="2" type="ORF">HNQ62_001250</name>
</gene>
<dbReference type="Proteomes" id="UP000427373">
    <property type="component" value="Chromosome"/>
</dbReference>
<keyword evidence="4" id="KW-1185">Reference proteome</keyword>
<evidence type="ECO:0000313" key="2">
    <source>
        <dbReference type="EMBL" id="MBB5253489.1"/>
    </source>
</evidence>
<dbReference type="KEGG" id="soh:D1869_11865"/>
<name>A0A650CJE6_SULOH</name>
<dbReference type="EMBL" id="CP045484">
    <property type="protein sequence ID" value="QGR17795.1"/>
    <property type="molecule type" value="Genomic_DNA"/>
</dbReference>
<feature type="coiled-coil region" evidence="1">
    <location>
        <begin position="281"/>
        <end position="336"/>
    </location>
</feature>
<proteinExistence type="predicted"/>
<evidence type="ECO:0000256" key="1">
    <source>
        <dbReference type="SAM" id="Coils"/>
    </source>
</evidence>
<dbReference type="OrthoDB" id="40851at2157"/>
<evidence type="ECO:0000313" key="5">
    <source>
        <dbReference type="Proteomes" id="UP000582213"/>
    </source>
</evidence>
<protein>
    <submittedName>
        <fullName evidence="3">Uncharacterized protein</fullName>
    </submittedName>
</protein>
<accession>A0A650CJE6</accession>
<organism evidence="3 4">
    <name type="scientific">Sulfurisphaera ohwakuensis</name>
    <dbReference type="NCBI Taxonomy" id="69656"/>
    <lineage>
        <taxon>Archaea</taxon>
        <taxon>Thermoproteota</taxon>
        <taxon>Thermoprotei</taxon>
        <taxon>Sulfolobales</taxon>
        <taxon>Sulfolobaceae</taxon>
        <taxon>Sulfurisphaera</taxon>
    </lineage>
</organism>